<name>A0AAD1U2G4_EUPCR</name>
<evidence type="ECO:0000313" key="1">
    <source>
        <dbReference type="EMBL" id="CAI2360783.1"/>
    </source>
</evidence>
<organism evidence="1 2">
    <name type="scientific">Euplotes crassus</name>
    <dbReference type="NCBI Taxonomy" id="5936"/>
    <lineage>
        <taxon>Eukaryota</taxon>
        <taxon>Sar</taxon>
        <taxon>Alveolata</taxon>
        <taxon>Ciliophora</taxon>
        <taxon>Intramacronucleata</taxon>
        <taxon>Spirotrichea</taxon>
        <taxon>Hypotrichia</taxon>
        <taxon>Euplotida</taxon>
        <taxon>Euplotidae</taxon>
        <taxon>Moneuplotes</taxon>
    </lineage>
</organism>
<proteinExistence type="predicted"/>
<keyword evidence="2" id="KW-1185">Reference proteome</keyword>
<accession>A0AAD1U2G4</accession>
<reference evidence="1" key="1">
    <citation type="submission" date="2023-07" db="EMBL/GenBank/DDBJ databases">
        <authorList>
            <consortium name="AG Swart"/>
            <person name="Singh M."/>
            <person name="Singh A."/>
            <person name="Seah K."/>
            <person name="Emmerich C."/>
        </authorList>
    </citation>
    <scope>NUCLEOTIDE SEQUENCE</scope>
    <source>
        <strain evidence="1">DP1</strain>
    </source>
</reference>
<dbReference type="AlphaFoldDB" id="A0AAD1U2G4"/>
<sequence length="194" mass="22470">MNASKQFHKLNGSQREVKSKLPHLNESSFIKKARIRYFSPDAREEVKSLPLLEQCEYCSTSINCACKRATLLQYKVYKRCDGKVLDMKGGPLVAKKILISKLKTIRKLKMIDFQNHQKALTLPLQPFIHKSPEPRSAAFLLTSPRSPRSPHFIQRGQNRYSYKQNHKTDKKLKILEILSICSKSKSLMKNIKKR</sequence>
<dbReference type="Proteomes" id="UP001295684">
    <property type="component" value="Unassembled WGS sequence"/>
</dbReference>
<comment type="caution">
    <text evidence="1">The sequence shown here is derived from an EMBL/GenBank/DDBJ whole genome shotgun (WGS) entry which is preliminary data.</text>
</comment>
<evidence type="ECO:0000313" key="2">
    <source>
        <dbReference type="Proteomes" id="UP001295684"/>
    </source>
</evidence>
<gene>
    <name evidence="1" type="ORF">ECRASSUSDP1_LOCUS2088</name>
</gene>
<dbReference type="EMBL" id="CAMPGE010001980">
    <property type="protein sequence ID" value="CAI2360783.1"/>
    <property type="molecule type" value="Genomic_DNA"/>
</dbReference>
<protein>
    <submittedName>
        <fullName evidence="1">Uncharacterized protein</fullName>
    </submittedName>
</protein>